<accession>A0A2M8Z679</accession>
<name>A0A2M8Z679_9FIRM</name>
<keyword evidence="5" id="KW-0843">Virulence</keyword>
<dbReference type="CDD" id="cd00383">
    <property type="entry name" value="trans_reg_C"/>
    <property type="match status" value="1"/>
</dbReference>
<dbReference type="PANTHER" id="PTHR48111">
    <property type="entry name" value="REGULATOR OF RPOS"/>
    <property type="match status" value="1"/>
</dbReference>
<dbReference type="Gene3D" id="1.10.10.10">
    <property type="entry name" value="Winged helix-like DNA-binding domain superfamily/Winged helix DNA-binding domain"/>
    <property type="match status" value="1"/>
</dbReference>
<keyword evidence="7" id="KW-0010">Activator</keyword>
<protein>
    <recommendedName>
        <fullName evidence="11">Heme response regulator HssR</fullName>
    </recommendedName>
    <alternativeName>
        <fullName evidence="2">Stage 0 sporulation protein A homolog</fullName>
    </alternativeName>
</protein>
<dbReference type="SMART" id="SM00862">
    <property type="entry name" value="Trans_reg_C"/>
    <property type="match status" value="1"/>
</dbReference>
<evidence type="ECO:0000256" key="10">
    <source>
        <dbReference type="ARBA" id="ARBA00037471"/>
    </source>
</evidence>
<dbReference type="InterPro" id="IPR011006">
    <property type="entry name" value="CheY-like_superfamily"/>
</dbReference>
<comment type="function">
    <text evidence="9">May play the central regulatory role in sporulation. It may be an element of the effector pathway responsible for the activation of sporulation genes in response to nutritional stress. Spo0A may act in concert with spo0H (a sigma factor) to control the expression of some genes that are critical to the sporulation process.</text>
</comment>
<evidence type="ECO:0000256" key="8">
    <source>
        <dbReference type="ARBA" id="ARBA00023163"/>
    </source>
</evidence>
<dbReference type="Pfam" id="PF00072">
    <property type="entry name" value="Response_reg"/>
    <property type="match status" value="1"/>
</dbReference>
<evidence type="ECO:0000256" key="9">
    <source>
        <dbReference type="ARBA" id="ARBA00024867"/>
    </source>
</evidence>
<keyword evidence="8" id="KW-0804">Transcription</keyword>
<feature type="domain" description="OmpR/PhoB-type" evidence="15">
    <location>
        <begin position="124"/>
        <end position="222"/>
    </location>
</feature>
<dbReference type="InterPro" id="IPR001789">
    <property type="entry name" value="Sig_transdc_resp-reg_receiver"/>
</dbReference>
<keyword evidence="4" id="KW-0805">Transcription regulation</keyword>
<evidence type="ECO:0000256" key="4">
    <source>
        <dbReference type="ARBA" id="ARBA00023015"/>
    </source>
</evidence>
<dbReference type="OrthoDB" id="9790442at2"/>
<dbReference type="GO" id="GO:0006355">
    <property type="term" value="P:regulation of DNA-templated transcription"/>
    <property type="evidence" value="ECO:0007669"/>
    <property type="project" value="InterPro"/>
</dbReference>
<dbReference type="AlphaFoldDB" id="A0A2M8Z679"/>
<evidence type="ECO:0000256" key="11">
    <source>
        <dbReference type="ARBA" id="ARBA00039976"/>
    </source>
</evidence>
<dbReference type="InterPro" id="IPR001867">
    <property type="entry name" value="OmpR/PhoB-type_DNA-bd"/>
</dbReference>
<feature type="modified residue" description="4-aspartylphosphate" evidence="12">
    <location>
        <position position="51"/>
    </location>
</feature>
<dbReference type="GO" id="GO:0032993">
    <property type="term" value="C:protein-DNA complex"/>
    <property type="evidence" value="ECO:0007669"/>
    <property type="project" value="TreeGrafter"/>
</dbReference>
<evidence type="ECO:0000256" key="12">
    <source>
        <dbReference type="PROSITE-ProRule" id="PRU00169"/>
    </source>
</evidence>
<dbReference type="GO" id="GO:0000156">
    <property type="term" value="F:phosphorelay response regulator activity"/>
    <property type="evidence" value="ECO:0007669"/>
    <property type="project" value="TreeGrafter"/>
</dbReference>
<gene>
    <name evidence="16" type="ORF">H171_2461</name>
</gene>
<dbReference type="PROSITE" id="PS51755">
    <property type="entry name" value="OMPR_PHOB"/>
    <property type="match status" value="1"/>
</dbReference>
<comment type="function">
    <text evidence="10">Member of the two-component regulatory system HssS/HssR involved in intracellular heme homeostasis and tempering of staphylococcal virulence. Phosphorylated HssR binds to a direct repeat sequence within hrtAB promoter and activates the expression of hrtAB, an efflux pump, in response to extracellular heme, hemin, hemoglobin or blood.</text>
</comment>
<feature type="domain" description="Response regulatory" evidence="14">
    <location>
        <begin position="3"/>
        <end position="116"/>
    </location>
</feature>
<evidence type="ECO:0000256" key="3">
    <source>
        <dbReference type="ARBA" id="ARBA00022490"/>
    </source>
</evidence>
<organism evidence="16 17">
    <name type="scientific">[Clostridium] celerecrescens 18A</name>
    <dbReference type="NCBI Taxonomy" id="1286362"/>
    <lineage>
        <taxon>Bacteria</taxon>
        <taxon>Bacillati</taxon>
        <taxon>Bacillota</taxon>
        <taxon>Clostridia</taxon>
        <taxon>Lachnospirales</taxon>
        <taxon>Lachnospiraceae</taxon>
        <taxon>Lacrimispora</taxon>
    </lineage>
</organism>
<evidence type="ECO:0000256" key="5">
    <source>
        <dbReference type="ARBA" id="ARBA00023026"/>
    </source>
</evidence>
<dbReference type="SMART" id="SM00448">
    <property type="entry name" value="REC"/>
    <property type="match status" value="1"/>
</dbReference>
<keyword evidence="3" id="KW-0963">Cytoplasm</keyword>
<dbReference type="PROSITE" id="PS50110">
    <property type="entry name" value="RESPONSE_REGULATORY"/>
    <property type="match status" value="1"/>
</dbReference>
<dbReference type="Pfam" id="PF00486">
    <property type="entry name" value="Trans_reg_C"/>
    <property type="match status" value="1"/>
</dbReference>
<dbReference type="Gene3D" id="3.40.50.2300">
    <property type="match status" value="1"/>
</dbReference>
<reference evidence="16 17" key="1">
    <citation type="submission" date="2017-11" db="EMBL/GenBank/DDBJ databases">
        <title>Understudied soil microbes with underappreciated capabilities: Untangling the Clostridium saccharolyticum group.</title>
        <authorList>
            <person name="Leschine S."/>
        </authorList>
    </citation>
    <scope>NUCLEOTIDE SEQUENCE [LARGE SCALE GENOMIC DNA]</scope>
    <source>
        <strain evidence="16 17">18A</strain>
    </source>
</reference>
<evidence type="ECO:0000259" key="14">
    <source>
        <dbReference type="PROSITE" id="PS50110"/>
    </source>
</evidence>
<dbReference type="GO" id="GO:0005829">
    <property type="term" value="C:cytosol"/>
    <property type="evidence" value="ECO:0007669"/>
    <property type="project" value="TreeGrafter"/>
</dbReference>
<evidence type="ECO:0000313" key="16">
    <source>
        <dbReference type="EMBL" id="PJJ28939.1"/>
    </source>
</evidence>
<evidence type="ECO:0000259" key="15">
    <source>
        <dbReference type="PROSITE" id="PS51755"/>
    </source>
</evidence>
<dbReference type="EMBL" id="PGET01000001">
    <property type="protein sequence ID" value="PJJ28939.1"/>
    <property type="molecule type" value="Genomic_DNA"/>
</dbReference>
<evidence type="ECO:0000256" key="6">
    <source>
        <dbReference type="ARBA" id="ARBA00023125"/>
    </source>
</evidence>
<dbReference type="InterPro" id="IPR039420">
    <property type="entry name" value="WalR-like"/>
</dbReference>
<keyword evidence="12" id="KW-0597">Phosphoprotein</keyword>
<dbReference type="SUPFAM" id="SSF52172">
    <property type="entry name" value="CheY-like"/>
    <property type="match status" value="1"/>
</dbReference>
<comment type="subcellular location">
    <subcellularLocation>
        <location evidence="1">Cytoplasm</location>
    </subcellularLocation>
</comment>
<evidence type="ECO:0000256" key="7">
    <source>
        <dbReference type="ARBA" id="ARBA00023159"/>
    </source>
</evidence>
<evidence type="ECO:0000313" key="17">
    <source>
        <dbReference type="Proteomes" id="UP000231092"/>
    </source>
</evidence>
<feature type="DNA-binding region" description="OmpR/PhoB-type" evidence="13">
    <location>
        <begin position="124"/>
        <end position="222"/>
    </location>
</feature>
<sequence length="225" mass="26011">MATILIVEDDRHTRLLTCARLKPYYTVAEAENGEKALEILEQKYIDLIIADIQMPVMNGYDMVKELRESGIQIPVIMLTAMHTFDDKKTGFASGTDDYMTKPINYEELLWRINALLRRANIANERKIIIGDITLDSRTYTVARKGGETTELAKKEFELLYKFLSYPGMIFTKTQLLDEIWGYDTNSDETTIKTHINRLRNKFADCPEFDIITIRGLGYKVELHEI</sequence>
<keyword evidence="6 13" id="KW-0238">DNA-binding</keyword>
<dbReference type="InterPro" id="IPR036388">
    <property type="entry name" value="WH-like_DNA-bd_sf"/>
</dbReference>
<dbReference type="Proteomes" id="UP000231092">
    <property type="component" value="Unassembled WGS sequence"/>
</dbReference>
<evidence type="ECO:0000256" key="2">
    <source>
        <dbReference type="ARBA" id="ARBA00018672"/>
    </source>
</evidence>
<comment type="caution">
    <text evidence="16">The sequence shown here is derived from an EMBL/GenBank/DDBJ whole genome shotgun (WGS) entry which is preliminary data.</text>
</comment>
<evidence type="ECO:0000256" key="13">
    <source>
        <dbReference type="PROSITE-ProRule" id="PRU01091"/>
    </source>
</evidence>
<evidence type="ECO:0000256" key="1">
    <source>
        <dbReference type="ARBA" id="ARBA00004496"/>
    </source>
</evidence>
<proteinExistence type="predicted"/>
<dbReference type="RefSeq" id="WP_100305387.1">
    <property type="nucleotide sequence ID" value="NZ_PGET01000001.1"/>
</dbReference>
<dbReference type="PANTHER" id="PTHR48111:SF49">
    <property type="entry name" value="HEME RESPONSE REGULATOR HSSR"/>
    <property type="match status" value="1"/>
</dbReference>
<dbReference type="GO" id="GO:0000976">
    <property type="term" value="F:transcription cis-regulatory region binding"/>
    <property type="evidence" value="ECO:0007669"/>
    <property type="project" value="TreeGrafter"/>
</dbReference>